<dbReference type="PANTHER" id="PTHR23517:SF3">
    <property type="entry name" value="INTEGRAL MEMBRANE TRANSPORT PROTEIN"/>
    <property type="match status" value="1"/>
</dbReference>
<feature type="transmembrane region" description="Helical" evidence="7">
    <location>
        <begin position="340"/>
        <end position="360"/>
    </location>
</feature>
<feature type="transmembrane region" description="Helical" evidence="7">
    <location>
        <begin position="366"/>
        <end position="390"/>
    </location>
</feature>
<evidence type="ECO:0000256" key="2">
    <source>
        <dbReference type="ARBA" id="ARBA00022448"/>
    </source>
</evidence>
<feature type="transmembrane region" description="Helical" evidence="7">
    <location>
        <begin position="213"/>
        <end position="240"/>
    </location>
</feature>
<dbReference type="HOGENOM" id="CLU_698109_0_0_12"/>
<organism evidence="8 9">
    <name type="scientific">Sphaerochaeta pleomorpha (strain ATCC BAA-1885 / DSM 22778 / Grapes)</name>
    <dbReference type="NCBI Taxonomy" id="158190"/>
    <lineage>
        <taxon>Bacteria</taxon>
        <taxon>Pseudomonadati</taxon>
        <taxon>Spirochaetota</taxon>
        <taxon>Spirochaetia</taxon>
        <taxon>Spirochaetales</taxon>
        <taxon>Sphaerochaetaceae</taxon>
        <taxon>Sphaerochaeta</taxon>
    </lineage>
</organism>
<dbReference type="STRING" id="158190.SpiGrapes_0679"/>
<evidence type="ECO:0000256" key="3">
    <source>
        <dbReference type="ARBA" id="ARBA00022475"/>
    </source>
</evidence>
<dbReference type="EMBL" id="CP003155">
    <property type="protein sequence ID" value="AEV28520.1"/>
    <property type="molecule type" value="Genomic_DNA"/>
</dbReference>
<evidence type="ECO:0000256" key="5">
    <source>
        <dbReference type="ARBA" id="ARBA00022989"/>
    </source>
</evidence>
<dbReference type="InterPro" id="IPR050171">
    <property type="entry name" value="MFS_Transporters"/>
</dbReference>
<proteinExistence type="predicted"/>
<feature type="transmembrane region" description="Helical" evidence="7">
    <location>
        <begin position="140"/>
        <end position="160"/>
    </location>
</feature>
<keyword evidence="9" id="KW-1185">Reference proteome</keyword>
<feature type="transmembrane region" description="Helical" evidence="7">
    <location>
        <begin position="49"/>
        <end position="71"/>
    </location>
</feature>
<dbReference type="KEGG" id="sgp:SpiGrapes_0679"/>
<dbReference type="OrthoDB" id="368299at2"/>
<comment type="subcellular location">
    <subcellularLocation>
        <location evidence="1">Cell membrane</location>
        <topology evidence="1">Multi-pass membrane protein</topology>
    </subcellularLocation>
</comment>
<dbReference type="Proteomes" id="UP000005632">
    <property type="component" value="Chromosome"/>
</dbReference>
<name>G8QY15_SPHPG</name>
<dbReference type="TCDB" id="2.A.1.37.4">
    <property type="family name" value="the major facilitator superfamily (mfs)"/>
</dbReference>
<feature type="transmembrane region" description="Helical" evidence="7">
    <location>
        <begin position="303"/>
        <end position="320"/>
    </location>
</feature>
<gene>
    <name evidence="8" type="ordered locus">SpiGrapes_0679</name>
</gene>
<evidence type="ECO:0000256" key="1">
    <source>
        <dbReference type="ARBA" id="ARBA00004651"/>
    </source>
</evidence>
<dbReference type="eggNOG" id="COG2814">
    <property type="taxonomic scope" value="Bacteria"/>
</dbReference>
<feature type="transmembrane region" description="Helical" evidence="7">
    <location>
        <begin position="166"/>
        <end position="192"/>
    </location>
</feature>
<keyword evidence="5 7" id="KW-1133">Transmembrane helix</keyword>
<keyword evidence="6 7" id="KW-0472">Membrane</keyword>
<protein>
    <submittedName>
        <fullName evidence="8">Arabinose efflux permease family protein</fullName>
    </submittedName>
</protein>
<dbReference type="InterPro" id="IPR011701">
    <property type="entry name" value="MFS"/>
</dbReference>
<evidence type="ECO:0000313" key="9">
    <source>
        <dbReference type="Proteomes" id="UP000005632"/>
    </source>
</evidence>
<evidence type="ECO:0000256" key="6">
    <source>
        <dbReference type="ARBA" id="ARBA00023136"/>
    </source>
</evidence>
<accession>G8QY15</accession>
<dbReference type="GO" id="GO:0022857">
    <property type="term" value="F:transmembrane transporter activity"/>
    <property type="evidence" value="ECO:0007669"/>
    <property type="project" value="InterPro"/>
</dbReference>
<sequence>MEFTKEKTASIQFWVLNISSFIAQLTIAMVNLAMVYHLKAFFGLTADKIGIATSISTATYLVFCIAGASYCTNFRPRNLVEISLAGMAVSVAVFVSATNLAVAYVSLAFYGAFMSLLWPQIEGWFSRGKEGRELNHVTNAFNFSWSFGVGFSSFVAGILVERSTTLPFYTALVLFGFVFLVIYLSSVLVPGIRSVASEKTERQQSQLKDNSTILRYYCWIGLIIVYSGMSLILTIFPLYAKEVLKISESTTGLLLLIRGVTTCFSFMALGLTGFWQFHKRYIFLTQILFSILCLAAVKIESISGYAVFFFLFGIVFAAGYDQSMFHGVSGCLNRSERMIVHEVLLTVGTIFGAVFGGYIYERFSFQTVLLLFGVIAGSVVFLEMAVALVLQRKQSVEQA</sequence>
<reference evidence="8 9" key="1">
    <citation type="submission" date="2011-11" db="EMBL/GenBank/DDBJ databases">
        <title>Complete sequence of Spirochaeta sp. grapes.</title>
        <authorList>
            <consortium name="US DOE Joint Genome Institute"/>
            <person name="Lucas S."/>
            <person name="Han J."/>
            <person name="Lapidus A."/>
            <person name="Cheng J.-F."/>
            <person name="Goodwin L."/>
            <person name="Pitluck S."/>
            <person name="Peters L."/>
            <person name="Ovchinnikova G."/>
            <person name="Munk A.C."/>
            <person name="Detter J.C."/>
            <person name="Han C."/>
            <person name="Tapia R."/>
            <person name="Land M."/>
            <person name="Hauser L."/>
            <person name="Kyrpides N."/>
            <person name="Ivanova N."/>
            <person name="Pagani I."/>
            <person name="Ritalahtilisa K."/>
            <person name="Loeffler F."/>
            <person name="Woyke T."/>
        </authorList>
    </citation>
    <scope>NUCLEOTIDE SEQUENCE [LARGE SCALE GENOMIC DNA]</scope>
    <source>
        <strain evidence="9">ATCC BAA-1885 / DSM 22778 / Grapes</strain>
    </source>
</reference>
<feature type="transmembrane region" description="Helical" evidence="7">
    <location>
        <begin position="78"/>
        <end position="95"/>
    </location>
</feature>
<dbReference type="Pfam" id="PF07690">
    <property type="entry name" value="MFS_1"/>
    <property type="match status" value="1"/>
</dbReference>
<evidence type="ECO:0000256" key="4">
    <source>
        <dbReference type="ARBA" id="ARBA00022692"/>
    </source>
</evidence>
<dbReference type="SUPFAM" id="SSF103473">
    <property type="entry name" value="MFS general substrate transporter"/>
    <property type="match status" value="1"/>
</dbReference>
<dbReference type="Gene3D" id="1.20.1250.20">
    <property type="entry name" value="MFS general substrate transporter like domains"/>
    <property type="match status" value="2"/>
</dbReference>
<dbReference type="RefSeq" id="WP_014269369.1">
    <property type="nucleotide sequence ID" value="NC_016633.1"/>
</dbReference>
<keyword evidence="2" id="KW-0813">Transport</keyword>
<dbReference type="PANTHER" id="PTHR23517">
    <property type="entry name" value="RESISTANCE PROTEIN MDTM, PUTATIVE-RELATED-RELATED"/>
    <property type="match status" value="1"/>
</dbReference>
<evidence type="ECO:0000313" key="8">
    <source>
        <dbReference type="EMBL" id="AEV28520.1"/>
    </source>
</evidence>
<feature type="transmembrane region" description="Helical" evidence="7">
    <location>
        <begin position="12"/>
        <end position="37"/>
    </location>
</feature>
<dbReference type="GO" id="GO:0005886">
    <property type="term" value="C:plasma membrane"/>
    <property type="evidence" value="ECO:0007669"/>
    <property type="project" value="UniProtKB-SubCell"/>
</dbReference>
<keyword evidence="3" id="KW-1003">Cell membrane</keyword>
<feature type="transmembrane region" description="Helical" evidence="7">
    <location>
        <begin position="252"/>
        <end position="274"/>
    </location>
</feature>
<feature type="transmembrane region" description="Helical" evidence="7">
    <location>
        <begin position="101"/>
        <end position="119"/>
    </location>
</feature>
<dbReference type="InterPro" id="IPR036259">
    <property type="entry name" value="MFS_trans_sf"/>
</dbReference>
<evidence type="ECO:0000256" key="7">
    <source>
        <dbReference type="SAM" id="Phobius"/>
    </source>
</evidence>
<dbReference type="AlphaFoldDB" id="G8QY15"/>
<keyword evidence="4 7" id="KW-0812">Transmembrane</keyword>